<sequence>MRRSPRLASPRSDEDFVASRTPRVFQSLGAQNTKWRHRQDQHGGDIWYCMQTGHVTWTVHQSTMGDDEENYLWTIGEMVRMFVTTKMPLYADPAKHICRFLHYVILLVVLLGMGDFQGKVYLRVRRVKKRSYFHKGHEKNSIHSWLASASASTKEQFEIISPAKESASRESDKQHIDESMGWLSTYFMGPSVQIGTNPSNSKVPLNHDLALPALGDLDLGVVASLPPDLFSEINDIYDGKLINLISKKKGKSVAQERVQVPPKEGSGTFYHHPACVNENRVVDKEEKYPLEKIQPGPSNMGISTEVSNKLDVMPSSLSQVDTSVLQQLPEELRVDILQLLPAHRQPECIRGSTGRLSSILQCTLSESQPLVDASNDGWDDAIRCLCDLLKQYIKLRVETDIEEIYVSFVFLKGNSA</sequence>
<dbReference type="EMBL" id="JACTNZ010000005">
    <property type="protein sequence ID" value="KAG5548405.1"/>
    <property type="molecule type" value="Genomic_DNA"/>
</dbReference>
<reference evidence="1" key="1">
    <citation type="submission" date="2020-08" db="EMBL/GenBank/DDBJ databases">
        <title>Plant Genome Project.</title>
        <authorList>
            <person name="Zhang R.-G."/>
        </authorList>
    </citation>
    <scope>NUCLEOTIDE SEQUENCE</scope>
    <source>
        <strain evidence="1">WSP0</strain>
        <tissue evidence="1">Leaf</tissue>
    </source>
</reference>
<dbReference type="PANTHER" id="PTHR45990">
    <property type="entry name" value="DNA REPAIR PROTEIN REV1"/>
    <property type="match status" value="1"/>
</dbReference>
<evidence type="ECO:0000313" key="1">
    <source>
        <dbReference type="EMBL" id="KAG5548405.1"/>
    </source>
</evidence>
<proteinExistence type="predicted"/>
<dbReference type="GO" id="GO:0005634">
    <property type="term" value="C:nucleus"/>
    <property type="evidence" value="ECO:0007669"/>
    <property type="project" value="TreeGrafter"/>
</dbReference>
<dbReference type="GO" id="GO:0070987">
    <property type="term" value="P:error-free translesion synthesis"/>
    <property type="evidence" value="ECO:0007669"/>
    <property type="project" value="TreeGrafter"/>
</dbReference>
<protein>
    <submittedName>
        <fullName evidence="1">Uncharacterized protein</fullName>
    </submittedName>
</protein>
<gene>
    <name evidence="1" type="ORF">RHGRI_013931</name>
</gene>
<name>A0AAV6K7S5_9ERIC</name>
<accession>A0AAV6K7S5</accession>
<dbReference type="PANTHER" id="PTHR45990:SF1">
    <property type="entry name" value="DNA REPAIR PROTEIN REV1"/>
    <property type="match status" value="1"/>
</dbReference>
<dbReference type="GO" id="GO:0017125">
    <property type="term" value="F:deoxycytidyl transferase activity"/>
    <property type="evidence" value="ECO:0007669"/>
    <property type="project" value="TreeGrafter"/>
</dbReference>
<dbReference type="Proteomes" id="UP000823749">
    <property type="component" value="Chromosome 5"/>
</dbReference>
<dbReference type="GO" id="GO:0003887">
    <property type="term" value="F:DNA-directed DNA polymerase activity"/>
    <property type="evidence" value="ECO:0007669"/>
    <property type="project" value="TreeGrafter"/>
</dbReference>
<organism evidence="1 2">
    <name type="scientific">Rhododendron griersonianum</name>
    <dbReference type="NCBI Taxonomy" id="479676"/>
    <lineage>
        <taxon>Eukaryota</taxon>
        <taxon>Viridiplantae</taxon>
        <taxon>Streptophyta</taxon>
        <taxon>Embryophyta</taxon>
        <taxon>Tracheophyta</taxon>
        <taxon>Spermatophyta</taxon>
        <taxon>Magnoliopsida</taxon>
        <taxon>eudicotyledons</taxon>
        <taxon>Gunneridae</taxon>
        <taxon>Pentapetalae</taxon>
        <taxon>asterids</taxon>
        <taxon>Ericales</taxon>
        <taxon>Ericaceae</taxon>
        <taxon>Ericoideae</taxon>
        <taxon>Rhodoreae</taxon>
        <taxon>Rhododendron</taxon>
    </lineage>
</organism>
<dbReference type="AlphaFoldDB" id="A0AAV6K7S5"/>
<evidence type="ECO:0000313" key="2">
    <source>
        <dbReference type="Proteomes" id="UP000823749"/>
    </source>
</evidence>
<dbReference type="GO" id="GO:0042276">
    <property type="term" value="P:error-prone translesion synthesis"/>
    <property type="evidence" value="ECO:0007669"/>
    <property type="project" value="TreeGrafter"/>
</dbReference>
<comment type="caution">
    <text evidence="1">The sequence shown here is derived from an EMBL/GenBank/DDBJ whole genome shotgun (WGS) entry which is preliminary data.</text>
</comment>
<keyword evidence="2" id="KW-1185">Reference proteome</keyword>